<evidence type="ECO:0000256" key="2">
    <source>
        <dbReference type="SAM" id="Coils"/>
    </source>
</evidence>
<name>A0ABW2UUM9_9BACI</name>
<reference evidence="5" key="1">
    <citation type="journal article" date="2019" name="Int. J. Syst. Evol. Microbiol.">
        <title>The Global Catalogue of Microorganisms (GCM) 10K type strain sequencing project: providing services to taxonomists for standard genome sequencing and annotation.</title>
        <authorList>
            <consortium name="The Broad Institute Genomics Platform"/>
            <consortium name="The Broad Institute Genome Sequencing Center for Infectious Disease"/>
            <person name="Wu L."/>
            <person name="Ma J."/>
        </authorList>
    </citation>
    <scope>NUCLEOTIDE SEQUENCE [LARGE SCALE GENOMIC DNA]</scope>
    <source>
        <strain evidence="5">JCM 30234</strain>
    </source>
</reference>
<dbReference type="Pfam" id="PF13276">
    <property type="entry name" value="HTH_21"/>
    <property type="match status" value="1"/>
</dbReference>
<proteinExistence type="predicted"/>
<dbReference type="PROSITE" id="PS50994">
    <property type="entry name" value="INTEGRASE"/>
    <property type="match status" value="1"/>
</dbReference>
<keyword evidence="2" id="KW-0175">Coiled coil</keyword>
<dbReference type="Pfam" id="PF13333">
    <property type="entry name" value="rve_2"/>
    <property type="match status" value="1"/>
</dbReference>
<dbReference type="Proteomes" id="UP001596620">
    <property type="component" value="Unassembled WGS sequence"/>
</dbReference>
<dbReference type="Pfam" id="PF00665">
    <property type="entry name" value="rve"/>
    <property type="match status" value="1"/>
</dbReference>
<dbReference type="SUPFAM" id="SSF53098">
    <property type="entry name" value="Ribonuclease H-like"/>
    <property type="match status" value="1"/>
</dbReference>
<comment type="caution">
    <text evidence="4">The sequence shown here is derived from an EMBL/GenBank/DDBJ whole genome shotgun (WGS) entry which is preliminary data.</text>
</comment>
<dbReference type="InterPro" id="IPR036388">
    <property type="entry name" value="WH-like_DNA-bd_sf"/>
</dbReference>
<dbReference type="InterPro" id="IPR036397">
    <property type="entry name" value="RNaseH_sf"/>
</dbReference>
<dbReference type="InterPro" id="IPR010921">
    <property type="entry name" value="Trp_repressor/repl_initiator"/>
</dbReference>
<dbReference type="RefSeq" id="WP_382359297.1">
    <property type="nucleotide sequence ID" value="NZ_JBHTGR010000037.1"/>
</dbReference>
<dbReference type="EMBL" id="JBHTGR010000037">
    <property type="protein sequence ID" value="MFC7747509.1"/>
    <property type="molecule type" value="Genomic_DNA"/>
</dbReference>
<evidence type="ECO:0000259" key="3">
    <source>
        <dbReference type="PROSITE" id="PS50994"/>
    </source>
</evidence>
<dbReference type="SUPFAM" id="SSF48295">
    <property type="entry name" value="TrpR-like"/>
    <property type="match status" value="1"/>
</dbReference>
<dbReference type="NCBIfam" id="NF033516">
    <property type="entry name" value="transpos_IS3"/>
    <property type="match status" value="1"/>
</dbReference>
<dbReference type="Pfam" id="PF01527">
    <property type="entry name" value="HTH_Tnp_1"/>
    <property type="match status" value="1"/>
</dbReference>
<protein>
    <submittedName>
        <fullName evidence="4">IS3 family transposase</fullName>
    </submittedName>
</protein>
<evidence type="ECO:0000313" key="4">
    <source>
        <dbReference type="EMBL" id="MFC7747509.1"/>
    </source>
</evidence>
<dbReference type="PANTHER" id="PTHR46889">
    <property type="entry name" value="TRANSPOSASE INSF FOR INSERTION SEQUENCE IS3B-RELATED"/>
    <property type="match status" value="1"/>
</dbReference>
<dbReference type="InterPro" id="IPR001584">
    <property type="entry name" value="Integrase_cat-core"/>
</dbReference>
<dbReference type="InterPro" id="IPR025948">
    <property type="entry name" value="HTH-like_dom"/>
</dbReference>
<evidence type="ECO:0000256" key="1">
    <source>
        <dbReference type="ARBA" id="ARBA00002286"/>
    </source>
</evidence>
<comment type="function">
    <text evidence="1">Involved in the transposition of the insertion sequence.</text>
</comment>
<accession>A0ABW2UUM9</accession>
<dbReference type="InterPro" id="IPR050900">
    <property type="entry name" value="Transposase_IS3/IS150/IS904"/>
</dbReference>
<evidence type="ECO:0000313" key="5">
    <source>
        <dbReference type="Proteomes" id="UP001596620"/>
    </source>
</evidence>
<feature type="domain" description="Integrase catalytic" evidence="3">
    <location>
        <begin position="215"/>
        <end position="372"/>
    </location>
</feature>
<dbReference type="InterPro" id="IPR002514">
    <property type="entry name" value="Transposase_8"/>
</dbReference>
<dbReference type="InterPro" id="IPR048020">
    <property type="entry name" value="Transpos_IS3"/>
</dbReference>
<dbReference type="InterPro" id="IPR012337">
    <property type="entry name" value="RNaseH-like_sf"/>
</dbReference>
<organism evidence="4 5">
    <name type="scientific">Lentibacillus kimchii</name>
    <dbReference type="NCBI Taxonomy" id="1542911"/>
    <lineage>
        <taxon>Bacteria</taxon>
        <taxon>Bacillati</taxon>
        <taxon>Bacillota</taxon>
        <taxon>Bacilli</taxon>
        <taxon>Bacillales</taxon>
        <taxon>Bacillaceae</taxon>
        <taxon>Lentibacillus</taxon>
    </lineage>
</organism>
<gene>
    <name evidence="4" type="ORF">ACFQU8_09740</name>
</gene>
<feature type="coiled-coil region" evidence="2">
    <location>
        <begin position="58"/>
        <end position="85"/>
    </location>
</feature>
<dbReference type="Gene3D" id="3.30.420.10">
    <property type="entry name" value="Ribonuclease H-like superfamily/Ribonuclease H"/>
    <property type="match status" value="1"/>
</dbReference>
<dbReference type="Gene3D" id="1.10.10.10">
    <property type="entry name" value="Winged helix-like DNA-binding domain superfamily/Winged helix DNA-binding domain"/>
    <property type="match status" value="1"/>
</dbReference>
<keyword evidence="5" id="KW-1185">Reference proteome</keyword>
<sequence>MKRKRYSSDFKAQVVLEILKEEKTLNEISSEQGVHVNQLRQWRKQFLDQMPQMFQKQNKNHEKEKAAYEEKMENLYAEVGRLTTELSWIKKKNLASTTTRQTRIEMMEWQDSNLSITKQAELLSLNRTSLYDQPVLPSPEDVAVKHRIDEIYTRFPFYGSRRITAHLQLEGVNINRKRVQRHMREMGIQAIYPGPNLSKRNLQHRIYPYLLKGVKVRHPNQVWGIDITYIRLQKSWMYLTAIIDWYSRFIISWALDQTLEMDFVLQAVDQAFSQAKPVIFNSDQGSHFTSSQYIQRLKDQTVQISMDGKGRALDNIITERFWRNLKYEEVYLKAYETPREARFNIREYINFYNHERPHQSLSYETPATMYYE</sequence>
<dbReference type="PANTHER" id="PTHR46889:SF7">
    <property type="entry name" value="TRANSPOSASE FOR INSERTION SEQUENCE ELEMENT IS904"/>
    <property type="match status" value="1"/>
</dbReference>